<reference evidence="3 4" key="1">
    <citation type="submission" date="2016-10" db="EMBL/GenBank/DDBJ databases">
        <authorList>
            <person name="de Groot N.N."/>
        </authorList>
    </citation>
    <scope>NUCLEOTIDE SEQUENCE [LARGE SCALE GENOMIC DNA]</scope>
    <source>
        <strain evidence="1 4">NLAE-zl-C500</strain>
        <strain evidence="2 3">NLAE-zl-C57</strain>
    </source>
</reference>
<organism evidence="2 3">
    <name type="scientific">Bacteroides ovatus</name>
    <dbReference type="NCBI Taxonomy" id="28116"/>
    <lineage>
        <taxon>Bacteria</taxon>
        <taxon>Pseudomonadati</taxon>
        <taxon>Bacteroidota</taxon>
        <taxon>Bacteroidia</taxon>
        <taxon>Bacteroidales</taxon>
        <taxon>Bacteroidaceae</taxon>
        <taxon>Bacteroides</taxon>
    </lineage>
</organism>
<accession>A0A1G8J0K2</accession>
<gene>
    <name evidence="1" type="ORF">SAMN05192581_102143</name>
    <name evidence="2" type="ORF">SAMN05192582_10333</name>
</gene>
<dbReference type="Proteomes" id="UP000181870">
    <property type="component" value="Unassembled WGS sequence"/>
</dbReference>
<dbReference type="EMBL" id="FNDO01000033">
    <property type="protein sequence ID" value="SDI24240.1"/>
    <property type="molecule type" value="Genomic_DNA"/>
</dbReference>
<name>A0A1G8J0K2_BACOV</name>
<dbReference type="KEGG" id="boa:Bovatus_00636"/>
<dbReference type="AlphaFoldDB" id="A0A1G8J0K2"/>
<dbReference type="EMBL" id="FMYE01000021">
    <property type="protein sequence ID" value="SDB77402.1"/>
    <property type="molecule type" value="Genomic_DNA"/>
</dbReference>
<dbReference type="Proteomes" id="UP000183670">
    <property type="component" value="Unassembled WGS sequence"/>
</dbReference>
<evidence type="ECO:0000313" key="4">
    <source>
        <dbReference type="Proteomes" id="UP000183670"/>
    </source>
</evidence>
<evidence type="ECO:0000313" key="1">
    <source>
        <dbReference type="EMBL" id="SDB77402.1"/>
    </source>
</evidence>
<proteinExistence type="predicted"/>
<sequence>MVKESCHRQDGLTKIKIPRGSAACEGRSIVCFVCVLVHLYSVEE</sequence>
<protein>
    <submittedName>
        <fullName evidence="2">Uncharacterized protein</fullName>
    </submittedName>
</protein>
<evidence type="ECO:0000313" key="2">
    <source>
        <dbReference type="EMBL" id="SDI24240.1"/>
    </source>
</evidence>
<evidence type="ECO:0000313" key="3">
    <source>
        <dbReference type="Proteomes" id="UP000181870"/>
    </source>
</evidence>